<comment type="caution">
    <text evidence="2">The sequence shown here is derived from an EMBL/GenBank/DDBJ whole genome shotgun (WGS) entry which is preliminary data.</text>
</comment>
<keyword evidence="3" id="KW-1185">Reference proteome</keyword>
<feature type="compositionally biased region" description="Basic and acidic residues" evidence="1">
    <location>
        <begin position="69"/>
        <end position="82"/>
    </location>
</feature>
<evidence type="ECO:0000313" key="3">
    <source>
        <dbReference type="Proteomes" id="UP000516260"/>
    </source>
</evidence>
<reference evidence="2 3" key="1">
    <citation type="submission" date="2019-04" db="EMBL/GenBank/DDBJ databases">
        <title>The sequence and de novo assembly of Takifugu bimaculatus genome using PacBio and Hi-C technologies.</title>
        <authorList>
            <person name="Xu P."/>
            <person name="Liu B."/>
            <person name="Zhou Z."/>
        </authorList>
    </citation>
    <scope>NUCLEOTIDE SEQUENCE [LARGE SCALE GENOMIC DNA]</scope>
    <source>
        <strain evidence="2">TB-2018</strain>
        <tissue evidence="2">Muscle</tissue>
    </source>
</reference>
<feature type="region of interest" description="Disordered" evidence="1">
    <location>
        <begin position="67"/>
        <end position="104"/>
    </location>
</feature>
<dbReference type="AlphaFoldDB" id="A0A4Z2B261"/>
<evidence type="ECO:0000256" key="1">
    <source>
        <dbReference type="SAM" id="MobiDB-lite"/>
    </source>
</evidence>
<evidence type="ECO:0000313" key="2">
    <source>
        <dbReference type="EMBL" id="TNM86257.1"/>
    </source>
</evidence>
<name>A0A4Z2B261_9TELE</name>
<protein>
    <submittedName>
        <fullName evidence="2">Uncharacterized protein</fullName>
    </submittedName>
</protein>
<proteinExistence type="predicted"/>
<accession>A0A4Z2B261</accession>
<dbReference type="EMBL" id="SWLE01000021">
    <property type="protein sequence ID" value="TNM86257.1"/>
    <property type="molecule type" value="Genomic_DNA"/>
</dbReference>
<dbReference type="Proteomes" id="UP000516260">
    <property type="component" value="Chromosome 8"/>
</dbReference>
<sequence length="126" mass="14724">MKRLRCLRRQQSLLLRGQWMRTQRELQQDPLKLRIQKEHQELRRFSATVLRKWLHLLLQESHSSAETLMEARERSHTPHREGCAPPTTLAPPPPEPGGVGTSAGGSFHRLTLVLLQRRQNHRVCSW</sequence>
<organism evidence="2 3">
    <name type="scientific">Takifugu bimaculatus</name>
    <dbReference type="NCBI Taxonomy" id="433685"/>
    <lineage>
        <taxon>Eukaryota</taxon>
        <taxon>Metazoa</taxon>
        <taxon>Chordata</taxon>
        <taxon>Craniata</taxon>
        <taxon>Vertebrata</taxon>
        <taxon>Euteleostomi</taxon>
        <taxon>Actinopterygii</taxon>
        <taxon>Neopterygii</taxon>
        <taxon>Teleostei</taxon>
        <taxon>Neoteleostei</taxon>
        <taxon>Acanthomorphata</taxon>
        <taxon>Eupercaria</taxon>
        <taxon>Tetraodontiformes</taxon>
        <taxon>Tetradontoidea</taxon>
        <taxon>Tetraodontidae</taxon>
        <taxon>Takifugu</taxon>
    </lineage>
</organism>
<gene>
    <name evidence="2" type="ORF">fugu_008528</name>
</gene>